<evidence type="ECO:0000313" key="2">
    <source>
        <dbReference type="Proteomes" id="UP000789759"/>
    </source>
</evidence>
<sequence>YGMDQVFSSKKDTASRQASIQEALNFLQVQKTSSSSPLSVCKVAFNYGIAEQTLRNAIARGGVPKRP</sequence>
<comment type="caution">
    <text evidence="1">The sequence shown here is derived from an EMBL/GenBank/DDBJ whole genome shotgun (WGS) entry which is preliminary data.</text>
</comment>
<name>A0A9N9KHA8_9GLOM</name>
<feature type="non-terminal residue" evidence="1">
    <location>
        <position position="67"/>
    </location>
</feature>
<dbReference type="EMBL" id="CAJVQA010055624">
    <property type="protein sequence ID" value="CAG8825291.1"/>
    <property type="molecule type" value="Genomic_DNA"/>
</dbReference>
<organism evidence="1 2">
    <name type="scientific">Cetraspora pellucida</name>
    <dbReference type="NCBI Taxonomy" id="1433469"/>
    <lineage>
        <taxon>Eukaryota</taxon>
        <taxon>Fungi</taxon>
        <taxon>Fungi incertae sedis</taxon>
        <taxon>Mucoromycota</taxon>
        <taxon>Glomeromycotina</taxon>
        <taxon>Glomeromycetes</taxon>
        <taxon>Diversisporales</taxon>
        <taxon>Gigasporaceae</taxon>
        <taxon>Cetraspora</taxon>
    </lineage>
</organism>
<dbReference type="OrthoDB" id="10300332at2759"/>
<protein>
    <submittedName>
        <fullName evidence="1">6500_t:CDS:1</fullName>
    </submittedName>
</protein>
<evidence type="ECO:0000313" key="1">
    <source>
        <dbReference type="EMBL" id="CAG8825291.1"/>
    </source>
</evidence>
<proteinExistence type="predicted"/>
<reference evidence="1" key="1">
    <citation type="submission" date="2021-06" db="EMBL/GenBank/DDBJ databases">
        <authorList>
            <person name="Kallberg Y."/>
            <person name="Tangrot J."/>
            <person name="Rosling A."/>
        </authorList>
    </citation>
    <scope>NUCLEOTIDE SEQUENCE</scope>
    <source>
        <strain evidence="1">FL966</strain>
    </source>
</reference>
<dbReference type="AlphaFoldDB" id="A0A9N9KHA8"/>
<keyword evidence="2" id="KW-1185">Reference proteome</keyword>
<dbReference type="Proteomes" id="UP000789759">
    <property type="component" value="Unassembled WGS sequence"/>
</dbReference>
<feature type="non-terminal residue" evidence="1">
    <location>
        <position position="1"/>
    </location>
</feature>
<gene>
    <name evidence="1" type="ORF">CPELLU_LOCUS20081</name>
</gene>
<accession>A0A9N9KHA8</accession>